<evidence type="ECO:0000313" key="2">
    <source>
        <dbReference type="EMBL" id="MYL32246.1"/>
    </source>
</evidence>
<name>A0A6I4ZUA4_9BACI</name>
<dbReference type="Pfam" id="PF11151">
    <property type="entry name" value="DUF2929"/>
    <property type="match status" value="1"/>
</dbReference>
<comment type="caution">
    <text evidence="2">The sequence shown here is derived from an EMBL/GenBank/DDBJ whole genome shotgun (WGS) entry which is preliminary data.</text>
</comment>
<accession>A0A6I4ZUA4</accession>
<dbReference type="Proteomes" id="UP000468638">
    <property type="component" value="Unassembled WGS sequence"/>
</dbReference>
<dbReference type="RefSeq" id="WP_160847551.1">
    <property type="nucleotide sequence ID" value="NZ_WMEU01000001.1"/>
</dbReference>
<organism evidence="2 3">
    <name type="scientific">Pontibacillus yanchengensis</name>
    <dbReference type="NCBI Taxonomy" id="462910"/>
    <lineage>
        <taxon>Bacteria</taxon>
        <taxon>Bacillati</taxon>
        <taxon>Bacillota</taxon>
        <taxon>Bacilli</taxon>
        <taxon>Bacillales</taxon>
        <taxon>Bacillaceae</taxon>
        <taxon>Pontibacillus</taxon>
    </lineage>
</organism>
<dbReference type="EMBL" id="WMEQ01000001">
    <property type="protein sequence ID" value="MYL32246.1"/>
    <property type="molecule type" value="Genomic_DNA"/>
</dbReference>
<feature type="transmembrane region" description="Helical" evidence="1">
    <location>
        <begin position="32"/>
        <end position="53"/>
    </location>
</feature>
<evidence type="ECO:0000313" key="3">
    <source>
        <dbReference type="Proteomes" id="UP000468638"/>
    </source>
</evidence>
<keyword evidence="1" id="KW-0472">Membrane</keyword>
<keyword evidence="1" id="KW-0812">Transmembrane</keyword>
<reference evidence="2 3" key="1">
    <citation type="submission" date="2019-11" db="EMBL/GenBank/DDBJ databases">
        <title>Genome sequences of 17 halophilic strains isolated from different environments.</title>
        <authorList>
            <person name="Furrow R.E."/>
        </authorList>
    </citation>
    <scope>NUCLEOTIDE SEQUENCE [LARGE SCALE GENOMIC DNA]</scope>
    <source>
        <strain evidence="2 3">22514_16_FS</strain>
    </source>
</reference>
<dbReference type="PROSITE" id="PS51257">
    <property type="entry name" value="PROKAR_LIPOPROTEIN"/>
    <property type="match status" value="1"/>
</dbReference>
<protein>
    <submittedName>
        <fullName evidence="2">DUF2929 family protein</fullName>
    </submittedName>
</protein>
<dbReference type="AlphaFoldDB" id="A0A6I4ZUA4"/>
<dbReference type="OrthoDB" id="2440739at2"/>
<evidence type="ECO:0000256" key="1">
    <source>
        <dbReference type="SAM" id="Phobius"/>
    </source>
</evidence>
<gene>
    <name evidence="2" type="ORF">GLW05_01325</name>
</gene>
<keyword evidence="1" id="KW-1133">Transmembrane helix</keyword>
<proteinExistence type="predicted"/>
<dbReference type="InterPro" id="IPR021324">
    <property type="entry name" value="DUF2929"/>
</dbReference>
<sequence>MRLFWSIFWGFLLSCMVTYVVSSMNGGAFHLSQAIVLTVAFTLTVLILGEGALKEDTE</sequence>